<gene>
    <name evidence="1" type="ORF">CEXT_502331</name>
</gene>
<dbReference type="EMBL" id="BPLR01010383">
    <property type="protein sequence ID" value="GIY38984.1"/>
    <property type="molecule type" value="Genomic_DNA"/>
</dbReference>
<proteinExistence type="predicted"/>
<evidence type="ECO:0000313" key="2">
    <source>
        <dbReference type="Proteomes" id="UP001054945"/>
    </source>
</evidence>
<dbReference type="Proteomes" id="UP001054945">
    <property type="component" value="Unassembled WGS sequence"/>
</dbReference>
<accession>A0AAV4SZX7</accession>
<name>A0AAV4SZX7_CAEEX</name>
<dbReference type="AlphaFoldDB" id="A0AAV4SZX7"/>
<reference evidence="1 2" key="1">
    <citation type="submission" date="2021-06" db="EMBL/GenBank/DDBJ databases">
        <title>Caerostris extrusa draft genome.</title>
        <authorList>
            <person name="Kono N."/>
            <person name="Arakawa K."/>
        </authorList>
    </citation>
    <scope>NUCLEOTIDE SEQUENCE [LARGE SCALE GENOMIC DNA]</scope>
</reference>
<comment type="caution">
    <text evidence="1">The sequence shown here is derived from an EMBL/GenBank/DDBJ whole genome shotgun (WGS) entry which is preliminary data.</text>
</comment>
<organism evidence="1 2">
    <name type="scientific">Caerostris extrusa</name>
    <name type="common">Bark spider</name>
    <name type="synonym">Caerostris bankana</name>
    <dbReference type="NCBI Taxonomy" id="172846"/>
    <lineage>
        <taxon>Eukaryota</taxon>
        <taxon>Metazoa</taxon>
        <taxon>Ecdysozoa</taxon>
        <taxon>Arthropoda</taxon>
        <taxon>Chelicerata</taxon>
        <taxon>Arachnida</taxon>
        <taxon>Araneae</taxon>
        <taxon>Araneomorphae</taxon>
        <taxon>Entelegynae</taxon>
        <taxon>Araneoidea</taxon>
        <taxon>Araneidae</taxon>
        <taxon>Caerostris</taxon>
    </lineage>
</organism>
<evidence type="ECO:0000313" key="1">
    <source>
        <dbReference type="EMBL" id="GIY38984.1"/>
    </source>
</evidence>
<protein>
    <submittedName>
        <fullName evidence="1">Uncharacterized protein</fullName>
    </submittedName>
</protein>
<sequence>MLGLFPSHKSLTLFQAIGTRSSSTTGTLFGTPLQATGTTGLWESLPSKPQVFVTKPGTTGLWDSSSKPQVPQVFDYLPSHRYHSLGLRHRSTGWLLGNGILFDFFDTTGFRFGLTEWIFVSGSNR</sequence>
<keyword evidence="2" id="KW-1185">Reference proteome</keyword>